<organism evidence="2">
    <name type="scientific">Noctiluca scintillans</name>
    <name type="common">Sea sparkle</name>
    <name type="synonym">Red tide dinoflagellate</name>
    <dbReference type="NCBI Taxonomy" id="2966"/>
    <lineage>
        <taxon>Eukaryota</taxon>
        <taxon>Sar</taxon>
        <taxon>Alveolata</taxon>
        <taxon>Dinophyceae</taxon>
        <taxon>Noctilucales</taxon>
        <taxon>Noctilucaceae</taxon>
        <taxon>Noctiluca</taxon>
    </lineage>
</organism>
<evidence type="ECO:0000256" key="1">
    <source>
        <dbReference type="SAM" id="MobiDB-lite"/>
    </source>
</evidence>
<gene>
    <name evidence="2" type="ORF">NSCI0253_LOCUS16154</name>
</gene>
<sequence length="393" mass="42612">MGEVTSKEPFTCCFARDGSESPFDVHGPSSVAGNTLPWSSEGARDDRLSSSGSSKSSSSSTDVGLLGGMLEEMGGAPGCERQSREPPVSLRASLVAVDTLRNQPRLVPGERSGSGPLNSTLSRFMSPRSGAERNWYLESPQRESRELGMETNTLAEVMPQVPSARRLPEEHGIEVDLEEPCDRTQESKLGHAKRNSVASTGIEDDGKLEANVNDMLKQRNASEETTKAIVVEVMGSVSSAGTEANASESTPSSVSAAGDCGDLRLVRDLDVQPCTGWLTPGIYRSKYTEEMNRDTWTSPTHIITHYIINVDRHGGAEVSRLTRGDQLKPFRSVHGHVVRASEDVINIRFQLDQATVTGEMSVYRTGEELSLDALFQSQMAREAAARRVPLTKS</sequence>
<accession>A0A7S1F3H2</accession>
<dbReference type="EMBL" id="HBFQ01023004">
    <property type="protein sequence ID" value="CAD8841806.1"/>
    <property type="molecule type" value="Transcribed_RNA"/>
</dbReference>
<protein>
    <submittedName>
        <fullName evidence="2">Uncharacterized protein</fullName>
    </submittedName>
</protein>
<feature type="region of interest" description="Disordered" evidence="1">
    <location>
        <begin position="1"/>
        <end position="87"/>
    </location>
</feature>
<feature type="compositionally biased region" description="Low complexity" evidence="1">
    <location>
        <begin position="49"/>
        <end position="60"/>
    </location>
</feature>
<reference evidence="2" key="1">
    <citation type="submission" date="2021-01" db="EMBL/GenBank/DDBJ databases">
        <authorList>
            <person name="Corre E."/>
            <person name="Pelletier E."/>
            <person name="Niang G."/>
            <person name="Scheremetjew M."/>
            <person name="Finn R."/>
            <person name="Kale V."/>
            <person name="Holt S."/>
            <person name="Cochrane G."/>
            <person name="Meng A."/>
            <person name="Brown T."/>
            <person name="Cohen L."/>
        </authorList>
    </citation>
    <scope>NUCLEOTIDE SEQUENCE</scope>
</reference>
<feature type="region of interest" description="Disordered" evidence="1">
    <location>
        <begin position="105"/>
        <end position="125"/>
    </location>
</feature>
<dbReference type="AlphaFoldDB" id="A0A7S1F3H2"/>
<name>A0A7S1F3H2_NOCSC</name>
<evidence type="ECO:0000313" key="2">
    <source>
        <dbReference type="EMBL" id="CAD8841806.1"/>
    </source>
</evidence>
<feature type="region of interest" description="Disordered" evidence="1">
    <location>
        <begin position="184"/>
        <end position="206"/>
    </location>
</feature>
<proteinExistence type="predicted"/>